<feature type="domain" description="WYL" evidence="1">
    <location>
        <begin position="156"/>
        <end position="223"/>
    </location>
</feature>
<evidence type="ECO:0000313" key="3">
    <source>
        <dbReference type="Proteomes" id="UP000254496"/>
    </source>
</evidence>
<evidence type="ECO:0000313" key="2">
    <source>
        <dbReference type="EMBL" id="STO68147.1"/>
    </source>
</evidence>
<sequence>MKEDKYSTLQFQLKLLSLIPKNKRISSKELQERLQEAGYKRDLRSIQRHLATLCEQFEQHLDCDGNKPAGYKWKEQSCGLSLPMLNEQQSLVLMLAKKHLSALLPSNIMSIMEPFFVQAERNLIYDNKYTEGHQWLEKTCIVPTGQPLIPAEIAPEIFKSVSLALYRNKWLSIAYRNQKGKEHSARVMPLALAQQGASSYLVVQYENGSILHLALHRILSAEISTMSFERPQTFNLKEYISEGHFGFGDGKKIKLTFSIAKWAGFHLTETPLSKDQITLEEDDKHYRFQATLVDTEMLNWWLAKFGDEIWDIEKVEV</sequence>
<dbReference type="RefSeq" id="WP_115073584.1">
    <property type="nucleotide sequence ID" value="NZ_UGHE01000002.1"/>
</dbReference>
<dbReference type="AlphaFoldDB" id="A0AB38H7C9"/>
<dbReference type="PANTHER" id="PTHR34580">
    <property type="match status" value="1"/>
</dbReference>
<reference evidence="2 3" key="1">
    <citation type="submission" date="2018-06" db="EMBL/GenBank/DDBJ databases">
        <authorList>
            <consortium name="Pathogen Informatics"/>
            <person name="Doyle S."/>
        </authorList>
    </citation>
    <scope>NUCLEOTIDE SEQUENCE [LARGE SCALE GENOMIC DNA]</scope>
    <source>
        <strain evidence="2 3">NCTC8540</strain>
    </source>
</reference>
<accession>A0AB38H7C9</accession>
<name>A0AB38H7C9_9PAST</name>
<dbReference type="PROSITE" id="PS52050">
    <property type="entry name" value="WYL"/>
    <property type="match status" value="1"/>
</dbReference>
<dbReference type="InterPro" id="IPR026881">
    <property type="entry name" value="WYL_dom"/>
</dbReference>
<dbReference type="Pfam" id="PF13280">
    <property type="entry name" value="WYL"/>
    <property type="match status" value="1"/>
</dbReference>
<dbReference type="Proteomes" id="UP000254496">
    <property type="component" value="Unassembled WGS sequence"/>
</dbReference>
<evidence type="ECO:0000259" key="1">
    <source>
        <dbReference type="Pfam" id="PF13280"/>
    </source>
</evidence>
<dbReference type="PANTHER" id="PTHR34580:SF1">
    <property type="entry name" value="PROTEIN PAFC"/>
    <property type="match status" value="1"/>
</dbReference>
<gene>
    <name evidence="2" type="ORF">NCTC8540_00634</name>
</gene>
<proteinExistence type="predicted"/>
<comment type="caution">
    <text evidence="2">The sequence shown here is derived from an EMBL/GenBank/DDBJ whole genome shotgun (WGS) entry which is preliminary data.</text>
</comment>
<organism evidence="2 3">
    <name type="scientific">Canicola haemoglobinophilus</name>
    <dbReference type="NCBI Taxonomy" id="733"/>
    <lineage>
        <taxon>Bacteria</taxon>
        <taxon>Pseudomonadati</taxon>
        <taxon>Pseudomonadota</taxon>
        <taxon>Gammaproteobacteria</taxon>
        <taxon>Pasteurellales</taxon>
        <taxon>Pasteurellaceae</taxon>
        <taxon>Canicola</taxon>
    </lineage>
</organism>
<dbReference type="InterPro" id="IPR051534">
    <property type="entry name" value="CBASS_pafABC_assoc_protein"/>
</dbReference>
<protein>
    <submittedName>
        <fullName evidence="2">Transcriptional regulator</fullName>
    </submittedName>
</protein>
<dbReference type="EMBL" id="UGHJ01000001">
    <property type="protein sequence ID" value="STO68147.1"/>
    <property type="molecule type" value="Genomic_DNA"/>
</dbReference>